<comment type="caution">
    <text evidence="2">The sequence shown here is derived from an EMBL/GenBank/DDBJ whole genome shotgun (WGS) entry which is preliminary data.</text>
</comment>
<reference evidence="2 3" key="1">
    <citation type="submission" date="2017-10" db="EMBL/GenBank/DDBJ databases">
        <title>The draft genome sequence of Williamsia sp. BULT 1.1 isolated from the semi-arid grassland soils from South Africa.</title>
        <authorList>
            <person name="Kabwe M.H."/>
            <person name="Govender N."/>
            <person name="Mutseka Lunga P."/>
            <person name="Vikram S."/>
            <person name="Makhalanyane T.P."/>
        </authorList>
    </citation>
    <scope>NUCLEOTIDE SEQUENCE [LARGE SCALE GENOMIC DNA]</scope>
    <source>
        <strain evidence="2 3">BULT 1.1</strain>
    </source>
</reference>
<feature type="domain" description="SnoaL-like" evidence="1">
    <location>
        <begin position="14"/>
        <end position="118"/>
    </location>
</feature>
<gene>
    <name evidence="2" type="ORF">CSW57_13110</name>
</gene>
<name>A0A2G3PMW8_WILMA</name>
<accession>A0A2G3PMW8</accession>
<dbReference type="RefSeq" id="WP_099383130.1">
    <property type="nucleotide sequence ID" value="NZ_PEBD01000008.1"/>
</dbReference>
<evidence type="ECO:0000259" key="1">
    <source>
        <dbReference type="Pfam" id="PF12680"/>
    </source>
</evidence>
<dbReference type="Proteomes" id="UP000225108">
    <property type="component" value="Unassembled WGS sequence"/>
</dbReference>
<organism evidence="2 3">
    <name type="scientific">Williamsia marianensis</name>
    <dbReference type="NCBI Taxonomy" id="85044"/>
    <lineage>
        <taxon>Bacteria</taxon>
        <taxon>Bacillati</taxon>
        <taxon>Actinomycetota</taxon>
        <taxon>Actinomycetes</taxon>
        <taxon>Mycobacteriales</taxon>
        <taxon>Nocardiaceae</taxon>
        <taxon>Williamsia</taxon>
    </lineage>
</organism>
<dbReference type="SUPFAM" id="SSF54427">
    <property type="entry name" value="NTF2-like"/>
    <property type="match status" value="1"/>
</dbReference>
<dbReference type="InterPro" id="IPR037401">
    <property type="entry name" value="SnoaL-like"/>
</dbReference>
<protein>
    <recommendedName>
        <fullName evidence="1">SnoaL-like domain-containing protein</fullName>
    </recommendedName>
</protein>
<sequence length="131" mass="15313">MLTEQLTARREQIVRDYFDSNDTQDWDVIRSFFADEMEFRVGNAEPIRSLDILQENVQTNLKSSEVTLMLHLIESFIHDPQGRYCVSEIEVQLARADGRTFTGPCIAVFRFDADDRIESYHAYLDPGDFWL</sequence>
<dbReference type="AlphaFoldDB" id="A0A2G3PMW8"/>
<dbReference type="InterPro" id="IPR032710">
    <property type="entry name" value="NTF2-like_dom_sf"/>
</dbReference>
<dbReference type="Gene3D" id="3.10.450.50">
    <property type="match status" value="1"/>
</dbReference>
<proteinExistence type="predicted"/>
<dbReference type="Pfam" id="PF12680">
    <property type="entry name" value="SnoaL_2"/>
    <property type="match status" value="1"/>
</dbReference>
<evidence type="ECO:0000313" key="2">
    <source>
        <dbReference type="EMBL" id="PHV67135.1"/>
    </source>
</evidence>
<dbReference type="EMBL" id="PEBD01000008">
    <property type="protein sequence ID" value="PHV67135.1"/>
    <property type="molecule type" value="Genomic_DNA"/>
</dbReference>
<evidence type="ECO:0000313" key="3">
    <source>
        <dbReference type="Proteomes" id="UP000225108"/>
    </source>
</evidence>